<evidence type="ECO:0008006" key="3">
    <source>
        <dbReference type="Google" id="ProtNLM"/>
    </source>
</evidence>
<dbReference type="AlphaFoldDB" id="A0AAP8MZN4"/>
<reference evidence="2" key="1">
    <citation type="submission" date="2016-07" db="EMBL/GenBank/DDBJ databases">
        <title>Nontailed viruses are major unrecognized killers of bacteria in the ocean.</title>
        <authorList>
            <person name="Kauffman K."/>
            <person name="Hussain F."/>
            <person name="Yang J."/>
            <person name="Arevalo P."/>
            <person name="Brown J."/>
            <person name="Cutler M."/>
            <person name="Kelly L."/>
            <person name="Polz M.F."/>
        </authorList>
    </citation>
    <scope>NUCLEOTIDE SEQUENCE [LARGE SCALE GENOMIC DNA]</scope>
    <source>
        <strain evidence="2">10N.222.49.A5</strain>
    </source>
</reference>
<comment type="caution">
    <text evidence="1">The sequence shown here is derived from an EMBL/GenBank/DDBJ whole genome shotgun (WGS) entry which is preliminary data.</text>
</comment>
<name>A0AAP8MZN4_9VIBR</name>
<evidence type="ECO:0000313" key="2">
    <source>
        <dbReference type="Proteomes" id="UP000235611"/>
    </source>
</evidence>
<gene>
    <name evidence="1" type="ORF">BCS93_04095</name>
</gene>
<organism evidence="1 2">
    <name type="scientific">Vibrio breoganii</name>
    <dbReference type="NCBI Taxonomy" id="553239"/>
    <lineage>
        <taxon>Bacteria</taxon>
        <taxon>Pseudomonadati</taxon>
        <taxon>Pseudomonadota</taxon>
        <taxon>Gammaproteobacteria</taxon>
        <taxon>Vibrionales</taxon>
        <taxon>Vibrionaceae</taxon>
        <taxon>Vibrio</taxon>
    </lineage>
</organism>
<dbReference type="EMBL" id="MDBO01000025">
    <property type="protein sequence ID" value="PMP14529.1"/>
    <property type="molecule type" value="Genomic_DNA"/>
</dbReference>
<evidence type="ECO:0000313" key="1">
    <source>
        <dbReference type="EMBL" id="PMP14529.1"/>
    </source>
</evidence>
<dbReference type="Proteomes" id="UP000235611">
    <property type="component" value="Unassembled WGS sequence"/>
</dbReference>
<accession>A0AAP8MZN4</accession>
<sequence length="178" mass="20351">MKDLRNIDPIMYKLLIENEMNGFSVTELRDASLVLDGVTADIDQARRKIYRQILKLLGEGFLTFTGKGRSKRYYATDEMKALAIKIKVRQDPNKNSNSSKQLLNYSMLKNEQGHTKDELQVVLGEIDEFKSLIERFPSLSKYLQPQLSKARIQSAKLQGKINALSITLREIDLEGRVS</sequence>
<proteinExistence type="predicted"/>
<protein>
    <recommendedName>
        <fullName evidence="3">Response regulator</fullName>
    </recommendedName>
</protein>